<dbReference type="AlphaFoldDB" id="H3AL42"/>
<dbReference type="HOGENOM" id="CLU_000680_27_1_1"/>
<dbReference type="Ensembl" id="ENSLACT00000010442.1">
    <property type="protein sequence ID" value="ENSLACP00000010363.1"/>
    <property type="gene ID" value="ENSLACG00000009128.1"/>
</dbReference>
<protein>
    <recommendedName>
        <fullName evidence="1">Reverse transcriptase domain-containing protein</fullName>
    </recommendedName>
</protein>
<dbReference type="SUPFAM" id="SSF56672">
    <property type="entry name" value="DNA/RNA polymerases"/>
    <property type="match status" value="1"/>
</dbReference>
<evidence type="ECO:0000313" key="3">
    <source>
        <dbReference type="Proteomes" id="UP000008672"/>
    </source>
</evidence>
<accession>H3AL42</accession>
<organism evidence="2 3">
    <name type="scientific">Latimeria chalumnae</name>
    <name type="common">Coelacanth</name>
    <dbReference type="NCBI Taxonomy" id="7897"/>
    <lineage>
        <taxon>Eukaryota</taxon>
        <taxon>Metazoa</taxon>
        <taxon>Chordata</taxon>
        <taxon>Craniata</taxon>
        <taxon>Vertebrata</taxon>
        <taxon>Euteleostomi</taxon>
        <taxon>Coelacanthiformes</taxon>
        <taxon>Coelacanthidae</taxon>
        <taxon>Latimeria</taxon>
    </lineage>
</organism>
<dbReference type="InterPro" id="IPR043502">
    <property type="entry name" value="DNA/RNA_pol_sf"/>
</dbReference>
<evidence type="ECO:0000313" key="2">
    <source>
        <dbReference type="Ensembl" id="ENSLACP00000010363.1"/>
    </source>
</evidence>
<reference evidence="3" key="1">
    <citation type="submission" date="2011-08" db="EMBL/GenBank/DDBJ databases">
        <title>The draft genome of Latimeria chalumnae.</title>
        <authorList>
            <person name="Di Palma F."/>
            <person name="Alfoldi J."/>
            <person name="Johnson J."/>
            <person name="Berlin A."/>
            <person name="Gnerre S."/>
            <person name="Jaffe D."/>
            <person name="MacCallum I."/>
            <person name="Young S."/>
            <person name="Walker B.J."/>
            <person name="Lander E."/>
            <person name="Lindblad-Toh K."/>
        </authorList>
    </citation>
    <scope>NUCLEOTIDE SEQUENCE [LARGE SCALE GENOMIC DNA]</scope>
    <source>
        <strain evidence="3">Wild caught</strain>
    </source>
</reference>
<dbReference type="Proteomes" id="UP000008672">
    <property type="component" value="Unassembled WGS sequence"/>
</dbReference>
<sequence length="336" mass="39636">VHILSRTRIECFSINVCKRQRTQRMYNPKSYFTNLFYEKSKYSKKSICSVTPLLLEVPQVKSLPQFTNHLQKKFIVTVKIIKDSEGQVILDENKVKERWREYFEKLLNEENPREELPEGLPENHTAVEGITKEEVVETMKKMKNRKATGPDEVPIEAFKEMKEMGLVVLTRLYRAIWEEGKMPNEWRESTLVPVFKKKGDVQDCNYRGIALMSHAMKLWERIIEKRLRKLVQISENQFGFCQERSTIDAIFALKILMEMYREKRKDLHMVFVDIEKAYDRVPRGLIWWCMRKRGIPEVYIRLVKDMYQGSKVRVRSACGTTASFPVEVGVRQGSVL</sequence>
<dbReference type="CDD" id="cd01650">
    <property type="entry name" value="RT_nLTR_like"/>
    <property type="match status" value="1"/>
</dbReference>
<dbReference type="GeneTree" id="ENSGT00940000164961"/>
<proteinExistence type="predicted"/>
<dbReference type="STRING" id="7897.ENSLACP00000010363"/>
<keyword evidence="3" id="KW-1185">Reference proteome</keyword>
<dbReference type="PROSITE" id="PS50878">
    <property type="entry name" value="RT_POL"/>
    <property type="match status" value="1"/>
</dbReference>
<reference evidence="2" key="2">
    <citation type="submission" date="2025-08" db="UniProtKB">
        <authorList>
            <consortium name="Ensembl"/>
        </authorList>
    </citation>
    <scope>IDENTIFICATION</scope>
</reference>
<dbReference type="EMBL" id="AFYH01209286">
    <property type="status" value="NOT_ANNOTATED_CDS"/>
    <property type="molecule type" value="Genomic_DNA"/>
</dbReference>
<feature type="domain" description="Reverse transcriptase" evidence="1">
    <location>
        <begin position="175"/>
        <end position="336"/>
    </location>
</feature>
<evidence type="ECO:0000259" key="1">
    <source>
        <dbReference type="PROSITE" id="PS50878"/>
    </source>
</evidence>
<dbReference type="InParanoid" id="H3AL42"/>
<name>H3AL42_LATCH</name>
<dbReference type="InterPro" id="IPR000477">
    <property type="entry name" value="RT_dom"/>
</dbReference>
<dbReference type="Pfam" id="PF00078">
    <property type="entry name" value="RVT_1"/>
    <property type="match status" value="1"/>
</dbReference>
<dbReference type="OMA" id="NENECEH"/>
<dbReference type="PANTHER" id="PTHR19446">
    <property type="entry name" value="REVERSE TRANSCRIPTASES"/>
    <property type="match status" value="1"/>
</dbReference>
<dbReference type="eggNOG" id="KOG1075">
    <property type="taxonomic scope" value="Eukaryota"/>
</dbReference>
<reference evidence="2" key="3">
    <citation type="submission" date="2025-09" db="UniProtKB">
        <authorList>
            <consortium name="Ensembl"/>
        </authorList>
    </citation>
    <scope>IDENTIFICATION</scope>
</reference>